<keyword evidence="1" id="KW-0880">Kelch repeat</keyword>
<gene>
    <name evidence="7" type="primary">LOC118412285</name>
    <name evidence="5" type="ORF">BRAFLDRAFT_97872</name>
</gene>
<dbReference type="InterPro" id="IPR000210">
    <property type="entry name" value="BTB/POZ_dom"/>
</dbReference>
<feature type="compositionally biased region" description="Acidic residues" evidence="3">
    <location>
        <begin position="260"/>
        <end position="277"/>
    </location>
</feature>
<evidence type="ECO:0000313" key="5">
    <source>
        <dbReference type="EMBL" id="EEN53898.1"/>
    </source>
</evidence>
<dbReference type="InterPro" id="IPR011705">
    <property type="entry name" value="BACK"/>
</dbReference>
<dbReference type="OMA" id="QTLQDMR"/>
<dbReference type="GeneID" id="118412285"/>
<reference evidence="5" key="1">
    <citation type="journal article" date="2008" name="Nature">
        <title>The amphioxus genome and the evolution of the chordate karyotype.</title>
        <authorList>
            <consortium name="US DOE Joint Genome Institute (JGI-PGF)"/>
            <person name="Putnam N.H."/>
            <person name="Butts T."/>
            <person name="Ferrier D.E.K."/>
            <person name="Furlong R.F."/>
            <person name="Hellsten U."/>
            <person name="Kawashima T."/>
            <person name="Robinson-Rechavi M."/>
            <person name="Shoguchi E."/>
            <person name="Terry A."/>
            <person name="Yu J.-K."/>
            <person name="Benito-Gutierrez E.L."/>
            <person name="Dubchak I."/>
            <person name="Garcia-Fernandez J."/>
            <person name="Gibson-Brown J.J."/>
            <person name="Grigoriev I.V."/>
            <person name="Horton A.C."/>
            <person name="de Jong P.J."/>
            <person name="Jurka J."/>
            <person name="Kapitonov V.V."/>
            <person name="Kohara Y."/>
            <person name="Kuroki Y."/>
            <person name="Lindquist E."/>
            <person name="Lucas S."/>
            <person name="Osoegawa K."/>
            <person name="Pennacchio L.A."/>
            <person name="Salamov A.A."/>
            <person name="Satou Y."/>
            <person name="Sauka-Spengler T."/>
            <person name="Schmutz J."/>
            <person name="Shin-I T."/>
            <person name="Toyoda A."/>
            <person name="Bronner-Fraser M."/>
            <person name="Fujiyama A."/>
            <person name="Holland L.Z."/>
            <person name="Holland P.W.H."/>
            <person name="Satoh N."/>
            <person name="Rokhsar D.S."/>
        </authorList>
    </citation>
    <scope>NUCLEOTIDE SEQUENCE [LARGE SCALE GENOMIC DNA]</scope>
    <source>
        <strain evidence="5">S238N-H82</strain>
        <tissue evidence="5">Testes</tissue>
    </source>
</reference>
<dbReference type="GO" id="GO:0031463">
    <property type="term" value="C:Cul3-RING ubiquitin ligase complex"/>
    <property type="evidence" value="ECO:0000318"/>
    <property type="project" value="GO_Central"/>
</dbReference>
<dbReference type="SUPFAM" id="SSF117281">
    <property type="entry name" value="Kelch motif"/>
    <property type="match status" value="1"/>
</dbReference>
<keyword evidence="2" id="KW-0677">Repeat</keyword>
<dbReference type="OrthoDB" id="6482909at2759"/>
<accession>C3Z0L8</accession>
<feature type="domain" description="BTB" evidence="4">
    <location>
        <begin position="28"/>
        <end position="95"/>
    </location>
</feature>
<name>C3Z0L8_BRAFL</name>
<dbReference type="Pfam" id="PF07707">
    <property type="entry name" value="BACK"/>
    <property type="match status" value="1"/>
</dbReference>
<organism>
    <name type="scientific">Branchiostoma floridae</name>
    <name type="common">Florida lancelet</name>
    <name type="synonym">Amphioxus</name>
    <dbReference type="NCBI Taxonomy" id="7739"/>
    <lineage>
        <taxon>Eukaryota</taxon>
        <taxon>Metazoa</taxon>
        <taxon>Chordata</taxon>
        <taxon>Cephalochordata</taxon>
        <taxon>Leptocardii</taxon>
        <taxon>Amphioxiformes</taxon>
        <taxon>Branchiostomatidae</taxon>
        <taxon>Branchiostoma</taxon>
    </lineage>
</organism>
<dbReference type="Gene3D" id="3.30.710.10">
    <property type="entry name" value="Potassium Channel Kv1.1, Chain A"/>
    <property type="match status" value="1"/>
</dbReference>
<evidence type="ECO:0000256" key="3">
    <source>
        <dbReference type="SAM" id="MobiDB-lite"/>
    </source>
</evidence>
<dbReference type="SUPFAM" id="SSF54695">
    <property type="entry name" value="POZ domain"/>
    <property type="match status" value="1"/>
</dbReference>
<dbReference type="PANTHER" id="PTHR24412">
    <property type="entry name" value="KELCH PROTEIN"/>
    <property type="match status" value="1"/>
</dbReference>
<dbReference type="InterPro" id="IPR017096">
    <property type="entry name" value="BTB-kelch_protein"/>
</dbReference>
<evidence type="ECO:0000259" key="4">
    <source>
        <dbReference type="PROSITE" id="PS50097"/>
    </source>
</evidence>
<dbReference type="Proteomes" id="UP000001554">
    <property type="component" value="Chromosome 3"/>
</dbReference>
<dbReference type="GO" id="GO:0043161">
    <property type="term" value="P:proteasome-mediated ubiquitin-dependent protein catabolic process"/>
    <property type="evidence" value="ECO:0000318"/>
    <property type="project" value="GO_Central"/>
</dbReference>
<dbReference type="InterPro" id="IPR015915">
    <property type="entry name" value="Kelch-typ_b-propeller"/>
</dbReference>
<evidence type="ECO:0000256" key="2">
    <source>
        <dbReference type="ARBA" id="ARBA00022737"/>
    </source>
</evidence>
<dbReference type="GO" id="GO:1990756">
    <property type="term" value="F:ubiquitin-like ligase-substrate adaptor activity"/>
    <property type="evidence" value="ECO:0000318"/>
    <property type="project" value="GO_Central"/>
</dbReference>
<dbReference type="Gene3D" id="2.120.10.80">
    <property type="entry name" value="Kelch-type beta propeller"/>
    <property type="match status" value="1"/>
</dbReference>
<dbReference type="PIRSF" id="PIRSF037037">
    <property type="entry name" value="Kelch-like_protein_gigaxonin"/>
    <property type="match status" value="1"/>
</dbReference>
<dbReference type="RefSeq" id="XP_035670951.1">
    <property type="nucleotide sequence ID" value="XM_035815058.1"/>
</dbReference>
<dbReference type="Gene3D" id="1.25.40.420">
    <property type="match status" value="1"/>
</dbReference>
<dbReference type="SMART" id="SM00875">
    <property type="entry name" value="BACK"/>
    <property type="match status" value="1"/>
</dbReference>
<dbReference type="EMBL" id="GG666569">
    <property type="protein sequence ID" value="EEN53898.1"/>
    <property type="molecule type" value="Genomic_DNA"/>
</dbReference>
<dbReference type="InParanoid" id="C3Z0L8"/>
<dbReference type="GO" id="GO:0005737">
    <property type="term" value="C:cytoplasm"/>
    <property type="evidence" value="ECO:0000318"/>
    <property type="project" value="GO_Central"/>
</dbReference>
<reference evidence="6" key="2">
    <citation type="journal article" date="2020" name="Nat. Ecol. Evol.">
        <title>Deeply conserved synteny resolves early events in vertebrate evolution.</title>
        <authorList>
            <person name="Simakov O."/>
            <person name="Marletaz F."/>
            <person name="Yue J.X."/>
            <person name="O'Connell B."/>
            <person name="Jenkins J."/>
            <person name="Brandt A."/>
            <person name="Calef R."/>
            <person name="Tung C.H."/>
            <person name="Huang T.K."/>
            <person name="Schmutz J."/>
            <person name="Satoh N."/>
            <person name="Yu J.K."/>
            <person name="Putnam N.H."/>
            <person name="Green R.E."/>
            <person name="Rokhsar D.S."/>
        </authorList>
    </citation>
    <scope>NUCLEOTIDE SEQUENCE [LARGE SCALE GENOMIC DNA]</scope>
    <source>
        <strain evidence="6">S238N-H82</strain>
    </source>
</reference>
<feature type="region of interest" description="Disordered" evidence="3">
    <location>
        <begin position="248"/>
        <end position="297"/>
    </location>
</feature>
<dbReference type="InterPro" id="IPR011333">
    <property type="entry name" value="SKP1/BTB/POZ_sf"/>
</dbReference>
<evidence type="ECO:0000313" key="7">
    <source>
        <dbReference type="RefSeq" id="XP_035670951.1"/>
    </source>
</evidence>
<dbReference type="eggNOG" id="KOG4441">
    <property type="taxonomic scope" value="Eukaryota"/>
</dbReference>
<dbReference type="SMART" id="SM00225">
    <property type="entry name" value="BTB"/>
    <property type="match status" value="1"/>
</dbReference>
<dbReference type="AlphaFoldDB" id="C3Z0L8"/>
<dbReference type="KEGG" id="bfo:118412285"/>
<evidence type="ECO:0000313" key="6">
    <source>
        <dbReference type="Proteomes" id="UP000001554"/>
    </source>
</evidence>
<dbReference type="PROSITE" id="PS50097">
    <property type="entry name" value="BTB"/>
    <property type="match status" value="1"/>
</dbReference>
<reference evidence="7" key="3">
    <citation type="submission" date="2025-04" db="UniProtKB">
        <authorList>
            <consortium name="RefSeq"/>
        </authorList>
    </citation>
    <scope>IDENTIFICATION</scope>
    <source>
        <strain evidence="7">S238N-H82</strain>
        <tissue evidence="7">Testes</tissue>
    </source>
</reference>
<keyword evidence="6" id="KW-1185">Reference proteome</keyword>
<evidence type="ECO:0000256" key="1">
    <source>
        <dbReference type="ARBA" id="ARBA00022441"/>
    </source>
</evidence>
<dbReference type="Pfam" id="PF00651">
    <property type="entry name" value="BTB"/>
    <property type="match status" value="1"/>
</dbReference>
<dbReference type="PANTHER" id="PTHR24412:SF499">
    <property type="entry name" value="KELCH REPEAT AND BTB DOMAIN-CONTAINING PROTEIN 8-LIKE ISOFORM X1"/>
    <property type="match status" value="1"/>
</dbReference>
<protein>
    <submittedName>
        <fullName evidence="7">Kelch-like protein 41 isoform X1</fullName>
    </submittedName>
</protein>
<proteinExistence type="predicted"/>
<sequence length="677" mass="77233">MLSLEDPTNQAERLLQTLQDMRQKEELTDVTLEVEGRSFPCHRNVLAANSPYFSAMFAGGLAEARQDRVTINGISHHIMGLILDYFYTGVLQVTEDQVQELCAAACLHQCEKIQEECSRFLCTKVCENNCVGMFAFSDTYGIEDLKYKSRRYVETYFKTVCISPDFLQLPLCQTVELLSLVDLYVDNEETVLETAKSWLKESQEHEQFGSEMLKCIRLPHLCKEAVKRVSEFLGMPQEDVDLQLEEQSKSVKDAMRQAEGMEEGLDTGDTDSDTQDEDTSHGSADVPSSLGRDKVKGNNTSVLTCAPRLGTRYKEMIIFQTKLVDSDGSHGFPAYEPRSGKLYSLFSQRIGQHMWDNYEDTDYIIHSMVATPTCDLYALSYIDPEGIDHDLPLHVHCLVRPKERKQVWRYHGYALQDNNYNLSYCPLVYLNEHVYTMKLGPPDDPSQTWHWLYRKSMQDMIGVEIDAPWLRRHWGDQSWERWEQLPAQRVGTLAACGDLLYFIGDTVFYRCDPDTKTLTTLPLPPDPINKLDERPVLTAHRGLLYFLKHRTTVDHLPTLQIYDPTESKWRVGPRLPLLSNKVQLLVLQLVVYGGQLVLVVGTKEWSWSCPDQSAVQLSFFKYGARCWEQADIDPPPIGKYLADEVLPFGVSCLVAKLIPESLDNGDRFQLSKLIGVG</sequence>